<reference evidence="2 3" key="1">
    <citation type="journal article" date="2016" name="Nat. Commun.">
        <title>Thousands of microbial genomes shed light on interconnected biogeochemical processes in an aquifer system.</title>
        <authorList>
            <person name="Anantharaman K."/>
            <person name="Brown C.T."/>
            <person name="Hug L.A."/>
            <person name="Sharon I."/>
            <person name="Castelle C.J."/>
            <person name="Probst A.J."/>
            <person name="Thomas B.C."/>
            <person name="Singh A."/>
            <person name="Wilkins M.J."/>
            <person name="Karaoz U."/>
            <person name="Brodie E.L."/>
            <person name="Williams K.H."/>
            <person name="Hubbard S.S."/>
            <person name="Banfield J.F."/>
        </authorList>
    </citation>
    <scope>NUCLEOTIDE SEQUENCE [LARGE SCALE GENOMIC DNA]</scope>
</reference>
<dbReference type="Proteomes" id="UP000178892">
    <property type="component" value="Unassembled WGS sequence"/>
</dbReference>
<name>A0A1F5NSU3_9BACT</name>
<dbReference type="STRING" id="1817825.A2720_04055"/>
<dbReference type="InterPro" id="IPR002716">
    <property type="entry name" value="PIN_dom"/>
</dbReference>
<accession>A0A1F5NSU3</accession>
<sequence length="141" mass="16289">MLPLRLVIDTNILISGLLKPEGLEHAILFFSLTPPATWFISSQVLDEYQEVSSRSELRIKPKRRRELFALIHSRTITIEPDIKINFLIDPKDDKFLECAEAARADYLISGNLKHFPKFWKTTKIISAREFIEGVVLHLDTK</sequence>
<dbReference type="SMART" id="SM00670">
    <property type="entry name" value="PINc"/>
    <property type="match status" value="1"/>
</dbReference>
<dbReference type="EMBL" id="MFEL01000018">
    <property type="protein sequence ID" value="OGE80708.1"/>
    <property type="molecule type" value="Genomic_DNA"/>
</dbReference>
<dbReference type="Pfam" id="PF13470">
    <property type="entry name" value="PIN_3"/>
    <property type="match status" value="1"/>
</dbReference>
<dbReference type="AlphaFoldDB" id="A0A1F5NSU3"/>
<dbReference type="Gene3D" id="3.40.50.1010">
    <property type="entry name" value="5'-nuclease"/>
    <property type="match status" value="1"/>
</dbReference>
<dbReference type="SUPFAM" id="SSF88723">
    <property type="entry name" value="PIN domain-like"/>
    <property type="match status" value="1"/>
</dbReference>
<comment type="caution">
    <text evidence="2">The sequence shown here is derived from an EMBL/GenBank/DDBJ whole genome shotgun (WGS) entry which is preliminary data.</text>
</comment>
<evidence type="ECO:0000313" key="2">
    <source>
        <dbReference type="EMBL" id="OGE80708.1"/>
    </source>
</evidence>
<dbReference type="InterPro" id="IPR002850">
    <property type="entry name" value="PIN_toxin-like"/>
</dbReference>
<dbReference type="PANTHER" id="PTHR34610">
    <property type="entry name" value="SSL7007 PROTEIN"/>
    <property type="match status" value="1"/>
</dbReference>
<dbReference type="PANTHER" id="PTHR34610:SF3">
    <property type="entry name" value="SSL7007 PROTEIN"/>
    <property type="match status" value="1"/>
</dbReference>
<proteinExistence type="predicted"/>
<organism evidence="2 3">
    <name type="scientific">Candidatus Doudnabacteria bacterium RIFCSPHIGHO2_01_FULL_46_24</name>
    <dbReference type="NCBI Taxonomy" id="1817825"/>
    <lineage>
        <taxon>Bacteria</taxon>
        <taxon>Candidatus Doudnaibacteriota</taxon>
    </lineage>
</organism>
<dbReference type="InterPro" id="IPR029060">
    <property type="entry name" value="PIN-like_dom_sf"/>
</dbReference>
<gene>
    <name evidence="2" type="ORF">A2720_04055</name>
</gene>
<dbReference type="NCBIfam" id="TIGR00305">
    <property type="entry name" value="putative toxin-antitoxin system toxin component, PIN family"/>
    <property type="match status" value="1"/>
</dbReference>
<evidence type="ECO:0000313" key="3">
    <source>
        <dbReference type="Proteomes" id="UP000178892"/>
    </source>
</evidence>
<evidence type="ECO:0000259" key="1">
    <source>
        <dbReference type="SMART" id="SM00670"/>
    </source>
</evidence>
<feature type="domain" description="PIN" evidence="1">
    <location>
        <begin position="4"/>
        <end position="116"/>
    </location>
</feature>
<protein>
    <submittedName>
        <fullName evidence="2">Putative toxin-antitoxin system toxin component, PIN family</fullName>
    </submittedName>
</protein>